<comment type="caution">
    <text evidence="10">The sequence shown here is derived from an EMBL/GenBank/DDBJ whole genome shotgun (WGS) entry which is preliminary data.</text>
</comment>
<keyword evidence="3" id="KW-0813">Transport</keyword>
<comment type="similarity">
    <text evidence="2">Belongs to the GSP M family.</text>
</comment>
<comment type="subcellular location">
    <subcellularLocation>
        <location evidence="1">Cell inner membrane</location>
        <topology evidence="1">Single-pass membrane protein</topology>
    </subcellularLocation>
</comment>
<keyword evidence="9" id="KW-0472">Membrane</keyword>
<organism evidence="10 11">
    <name type="scientific">Lysobacter defluvii IMMIB APB-9 = DSM 18482</name>
    <dbReference type="NCBI Taxonomy" id="1385515"/>
    <lineage>
        <taxon>Bacteria</taxon>
        <taxon>Pseudomonadati</taxon>
        <taxon>Pseudomonadota</taxon>
        <taxon>Gammaproteobacteria</taxon>
        <taxon>Lysobacterales</taxon>
        <taxon>Lysobacteraceae</taxon>
        <taxon>Novilysobacter</taxon>
    </lineage>
</organism>
<keyword evidence="11" id="KW-1185">Reference proteome</keyword>
<keyword evidence="8" id="KW-1133">Transmembrane helix</keyword>
<dbReference type="GO" id="GO:0005886">
    <property type="term" value="C:plasma membrane"/>
    <property type="evidence" value="ECO:0007669"/>
    <property type="project" value="UniProtKB-SubCell"/>
</dbReference>
<evidence type="ECO:0000256" key="1">
    <source>
        <dbReference type="ARBA" id="ARBA00004377"/>
    </source>
</evidence>
<evidence type="ECO:0000256" key="7">
    <source>
        <dbReference type="ARBA" id="ARBA00022927"/>
    </source>
</evidence>
<dbReference type="InterPro" id="IPR007690">
    <property type="entry name" value="T2SS_GspM"/>
</dbReference>
<dbReference type="EMBL" id="AVBH01000046">
    <property type="protein sequence ID" value="KGO98843.1"/>
    <property type="molecule type" value="Genomic_DNA"/>
</dbReference>
<gene>
    <name evidence="10" type="ORF">N791_13210</name>
</gene>
<dbReference type="InterPro" id="IPR023229">
    <property type="entry name" value="T2SS_M_periplasmic_sf"/>
</dbReference>
<dbReference type="Proteomes" id="UP000030003">
    <property type="component" value="Unassembled WGS sequence"/>
</dbReference>
<dbReference type="eggNOG" id="COG3149">
    <property type="taxonomic scope" value="Bacteria"/>
</dbReference>
<evidence type="ECO:0000256" key="6">
    <source>
        <dbReference type="ARBA" id="ARBA00022692"/>
    </source>
</evidence>
<dbReference type="GO" id="GO:0015627">
    <property type="term" value="C:type II protein secretion system complex"/>
    <property type="evidence" value="ECO:0007669"/>
    <property type="project" value="InterPro"/>
</dbReference>
<evidence type="ECO:0000256" key="8">
    <source>
        <dbReference type="ARBA" id="ARBA00022989"/>
    </source>
</evidence>
<evidence type="ECO:0000256" key="9">
    <source>
        <dbReference type="ARBA" id="ARBA00023136"/>
    </source>
</evidence>
<keyword evidence="7" id="KW-0653">Protein transport</keyword>
<evidence type="ECO:0000256" key="4">
    <source>
        <dbReference type="ARBA" id="ARBA00022475"/>
    </source>
</evidence>
<evidence type="ECO:0000313" key="10">
    <source>
        <dbReference type="EMBL" id="KGO98843.1"/>
    </source>
</evidence>
<evidence type="ECO:0000256" key="3">
    <source>
        <dbReference type="ARBA" id="ARBA00022448"/>
    </source>
</evidence>
<evidence type="ECO:0000256" key="5">
    <source>
        <dbReference type="ARBA" id="ARBA00022519"/>
    </source>
</evidence>
<evidence type="ECO:0000256" key="2">
    <source>
        <dbReference type="ARBA" id="ARBA00010637"/>
    </source>
</evidence>
<dbReference type="GO" id="GO:0015628">
    <property type="term" value="P:protein secretion by the type II secretion system"/>
    <property type="evidence" value="ECO:0007669"/>
    <property type="project" value="InterPro"/>
</dbReference>
<dbReference type="STRING" id="1385515.GCA_000423325_00552"/>
<evidence type="ECO:0000313" key="11">
    <source>
        <dbReference type="Proteomes" id="UP000030003"/>
    </source>
</evidence>
<reference evidence="10 11" key="1">
    <citation type="submission" date="2013-08" db="EMBL/GenBank/DDBJ databases">
        <title>Genomic analysis of Lysobacter defluvii.</title>
        <authorList>
            <person name="Wang Q."/>
            <person name="Wang G."/>
        </authorList>
    </citation>
    <scope>NUCLEOTIDE SEQUENCE [LARGE SCALE GENOMIC DNA]</scope>
    <source>
        <strain evidence="10 11">IMMIB APB-9</strain>
    </source>
</reference>
<name>A0A0A0M762_9GAMM</name>
<proteinExistence type="inferred from homology"/>
<dbReference type="SUPFAM" id="SSF103054">
    <property type="entry name" value="General secretion pathway protein M, EpsM"/>
    <property type="match status" value="1"/>
</dbReference>
<sequence length="149" mass="15737">MLVVMLLAIAAFLAWFALLRPLGRWQQHAAAERSGATALLAEVHAARDELARFQAALPDAQPEPVALEELLPRSATAAGVALSRQQERDGLLIAGIDAVQAPALLAWLDALARRGVAPVALDIGERDGHLHAEVAFARPALPDHAGSDP</sequence>
<keyword evidence="4" id="KW-1003">Cell membrane</keyword>
<dbReference type="Pfam" id="PF04612">
    <property type="entry name" value="T2SSM"/>
    <property type="match status" value="1"/>
</dbReference>
<keyword evidence="5" id="KW-0997">Cell inner membrane</keyword>
<dbReference type="AlphaFoldDB" id="A0A0A0M762"/>
<protein>
    <recommendedName>
        <fullName evidence="12">General secretion pathway protein GspM</fullName>
    </recommendedName>
</protein>
<keyword evidence="6" id="KW-0812">Transmembrane</keyword>
<evidence type="ECO:0008006" key="12">
    <source>
        <dbReference type="Google" id="ProtNLM"/>
    </source>
</evidence>
<accession>A0A0A0M762</accession>